<gene>
    <name evidence="4" type="ORF">SAMN04488028_10120</name>
</gene>
<dbReference type="PANTHER" id="PTHR47756">
    <property type="entry name" value="BLL6612 PROTEIN-RELATED"/>
    <property type="match status" value="1"/>
</dbReference>
<dbReference type="InterPro" id="IPR013324">
    <property type="entry name" value="RNA_pol_sigma_r3/r4-like"/>
</dbReference>
<dbReference type="Proteomes" id="UP000184474">
    <property type="component" value="Unassembled WGS sequence"/>
</dbReference>
<name>A0A1M6J2U2_REIAG</name>
<evidence type="ECO:0000313" key="4">
    <source>
        <dbReference type="EMBL" id="SHJ41025.1"/>
    </source>
</evidence>
<dbReference type="GO" id="GO:0003677">
    <property type="term" value="F:DNA binding"/>
    <property type="evidence" value="ECO:0007669"/>
    <property type="project" value="InterPro"/>
</dbReference>
<evidence type="ECO:0000259" key="1">
    <source>
        <dbReference type="Pfam" id="PF04542"/>
    </source>
</evidence>
<dbReference type="SUPFAM" id="SSF88946">
    <property type="entry name" value="Sigma2 domain of RNA polymerase sigma factors"/>
    <property type="match status" value="1"/>
</dbReference>
<sequence length="409" mass="47822">MIDQQKLTEIFKTEYSNLIAVLSNYYGLKDLQLAEDIVSETFLKAMKAWSHKGIPQYPRAWLRKVAQNLYYEDYRRLKNFKDKISKEVANRSEEFESIEITEKLIEDSQLRMIFLLCHPELNREAQLCIALRILCGFSTEEIAKALLSNKESVNKKLYRAKKTLQGRISIEEELTASDYQDRLDNVLRVIYLVFNEGYYSSTTEENIRNELCWEAMRLGIFLSNQRHFEVDHVQALIALMCFQASRLKARQSGGGGDLRYDEQDQSQWDQELIQKGLQYLKMASKGERVSKYHLEATIAFWHTQDQEGKWEQILMLYNKLLTLEYSSIIAMNRSYALAKAQSPHKAIEEALKLGLQDNVHYFCLLAELYRMDENIDLEINHLNKALKLVKKESETTLIQRKLEIALSKV</sequence>
<dbReference type="Gene3D" id="1.10.10.10">
    <property type="entry name" value="Winged helix-like DNA-binding domain superfamily/Winged helix DNA-binding domain"/>
    <property type="match status" value="1"/>
</dbReference>
<reference evidence="5" key="1">
    <citation type="submission" date="2016-11" db="EMBL/GenBank/DDBJ databases">
        <authorList>
            <person name="Varghese N."/>
            <person name="Submissions S."/>
        </authorList>
    </citation>
    <scope>NUCLEOTIDE SEQUENCE [LARGE SCALE GENOMIC DNA]</scope>
    <source>
        <strain evidence="5">DSM 26134</strain>
    </source>
</reference>
<protein>
    <submittedName>
        <fullName evidence="4">RNA polymerase sigma-70 factor, ECF subfamily</fullName>
    </submittedName>
</protein>
<dbReference type="Pfam" id="PF04542">
    <property type="entry name" value="Sigma70_r2"/>
    <property type="match status" value="1"/>
</dbReference>
<dbReference type="SUPFAM" id="SSF88659">
    <property type="entry name" value="Sigma3 and sigma4 domains of RNA polymerase sigma factors"/>
    <property type="match status" value="1"/>
</dbReference>
<dbReference type="InterPro" id="IPR014284">
    <property type="entry name" value="RNA_pol_sigma-70_dom"/>
</dbReference>
<dbReference type="RefSeq" id="WP_073118306.1">
    <property type="nucleotide sequence ID" value="NZ_FRAA01000001.1"/>
</dbReference>
<proteinExistence type="predicted"/>
<dbReference type="AlphaFoldDB" id="A0A1M6J2U2"/>
<dbReference type="InterPro" id="IPR007627">
    <property type="entry name" value="RNA_pol_sigma70_r2"/>
</dbReference>
<dbReference type="GO" id="GO:0006352">
    <property type="term" value="P:DNA-templated transcription initiation"/>
    <property type="evidence" value="ECO:0007669"/>
    <property type="project" value="InterPro"/>
</dbReference>
<dbReference type="InterPro" id="IPR013249">
    <property type="entry name" value="RNA_pol_sigma70_r4_t2"/>
</dbReference>
<keyword evidence="5" id="KW-1185">Reference proteome</keyword>
<dbReference type="InterPro" id="IPR013325">
    <property type="entry name" value="RNA_pol_sigma_r2"/>
</dbReference>
<feature type="domain" description="RNA polymerase sigma factor 70 region 4 type 2" evidence="2">
    <location>
        <begin position="112"/>
        <end position="164"/>
    </location>
</feature>
<evidence type="ECO:0000313" key="5">
    <source>
        <dbReference type="Proteomes" id="UP000184474"/>
    </source>
</evidence>
<dbReference type="NCBIfam" id="TIGR02937">
    <property type="entry name" value="sigma70-ECF"/>
    <property type="match status" value="1"/>
</dbReference>
<accession>A0A1M6J2U2</accession>
<dbReference type="InterPro" id="IPR036388">
    <property type="entry name" value="WH-like_DNA-bd_sf"/>
</dbReference>
<organism evidence="4 5">
    <name type="scientific">Reichenbachiella agariperforans</name>
    <dbReference type="NCBI Taxonomy" id="156994"/>
    <lineage>
        <taxon>Bacteria</taxon>
        <taxon>Pseudomonadati</taxon>
        <taxon>Bacteroidota</taxon>
        <taxon>Cytophagia</taxon>
        <taxon>Cytophagales</taxon>
        <taxon>Reichenbachiellaceae</taxon>
        <taxon>Reichenbachiella</taxon>
    </lineage>
</organism>
<dbReference type="InterPro" id="IPR046531">
    <property type="entry name" value="DUF6596"/>
</dbReference>
<dbReference type="Gene3D" id="1.10.1740.10">
    <property type="match status" value="1"/>
</dbReference>
<dbReference type="EMBL" id="FRAA01000001">
    <property type="protein sequence ID" value="SHJ41025.1"/>
    <property type="molecule type" value="Genomic_DNA"/>
</dbReference>
<evidence type="ECO:0000259" key="3">
    <source>
        <dbReference type="Pfam" id="PF20239"/>
    </source>
</evidence>
<feature type="domain" description="DUF6596" evidence="3">
    <location>
        <begin position="182"/>
        <end position="283"/>
    </location>
</feature>
<feature type="domain" description="RNA polymerase sigma-70 region 2" evidence="1">
    <location>
        <begin position="13"/>
        <end position="78"/>
    </location>
</feature>
<dbReference type="Pfam" id="PF20239">
    <property type="entry name" value="DUF6596"/>
    <property type="match status" value="1"/>
</dbReference>
<evidence type="ECO:0000259" key="2">
    <source>
        <dbReference type="Pfam" id="PF08281"/>
    </source>
</evidence>
<dbReference type="PANTHER" id="PTHR47756:SF2">
    <property type="entry name" value="BLL6612 PROTEIN"/>
    <property type="match status" value="1"/>
</dbReference>
<dbReference type="STRING" id="156994.SAMN04488028_10120"/>
<dbReference type="Pfam" id="PF08281">
    <property type="entry name" value="Sigma70_r4_2"/>
    <property type="match status" value="1"/>
</dbReference>
<dbReference type="GO" id="GO:0016987">
    <property type="term" value="F:sigma factor activity"/>
    <property type="evidence" value="ECO:0007669"/>
    <property type="project" value="InterPro"/>
</dbReference>